<dbReference type="SMART" id="SM00889">
    <property type="entry name" value="EFG_IV"/>
    <property type="match status" value="1"/>
</dbReference>
<dbReference type="SUPFAM" id="SSF52540">
    <property type="entry name" value="P-loop containing nucleoside triphosphate hydrolases"/>
    <property type="match status" value="1"/>
</dbReference>
<organism evidence="8 9">
    <name type="scientific">Novosphingobium mathurense</name>
    <dbReference type="NCBI Taxonomy" id="428990"/>
    <lineage>
        <taxon>Bacteria</taxon>
        <taxon>Pseudomonadati</taxon>
        <taxon>Pseudomonadota</taxon>
        <taxon>Alphaproteobacteria</taxon>
        <taxon>Sphingomonadales</taxon>
        <taxon>Sphingomonadaceae</taxon>
        <taxon>Novosphingobium</taxon>
    </lineage>
</organism>
<gene>
    <name evidence="8" type="ORF">SAMN06295987_10174</name>
</gene>
<dbReference type="Pfam" id="PF14492">
    <property type="entry name" value="EFG_III"/>
    <property type="match status" value="1"/>
</dbReference>
<dbReference type="RefSeq" id="WP_079729159.1">
    <property type="nucleotide sequence ID" value="NZ_FVZE01000001.1"/>
</dbReference>
<dbReference type="InterPro" id="IPR035647">
    <property type="entry name" value="EFG_III/V"/>
</dbReference>
<dbReference type="PROSITE" id="PS51722">
    <property type="entry name" value="G_TR_2"/>
    <property type="match status" value="1"/>
</dbReference>
<dbReference type="NCBIfam" id="NF009379">
    <property type="entry name" value="PRK12740.1-3"/>
    <property type="match status" value="1"/>
</dbReference>
<dbReference type="Gene3D" id="3.30.70.870">
    <property type="entry name" value="Elongation Factor G (Translational Gtpase), domain 3"/>
    <property type="match status" value="1"/>
</dbReference>
<dbReference type="EMBL" id="FVZE01000001">
    <property type="protein sequence ID" value="SLJ86098.1"/>
    <property type="molecule type" value="Genomic_DNA"/>
</dbReference>
<dbReference type="Gene3D" id="3.40.50.300">
    <property type="entry name" value="P-loop containing nucleotide triphosphate hydrolases"/>
    <property type="match status" value="1"/>
</dbReference>
<dbReference type="CDD" id="cd03713">
    <property type="entry name" value="EFG_mtEFG_C"/>
    <property type="match status" value="1"/>
</dbReference>
<dbReference type="PANTHER" id="PTHR43261">
    <property type="entry name" value="TRANSLATION ELONGATION FACTOR G-RELATED"/>
    <property type="match status" value="1"/>
</dbReference>
<dbReference type="Proteomes" id="UP000190989">
    <property type="component" value="Unassembled WGS sequence"/>
</dbReference>
<dbReference type="InterPro" id="IPR005517">
    <property type="entry name" value="Transl_elong_EFG/EF2_IV"/>
</dbReference>
<name>A0A1U6GRG4_9SPHN</name>
<evidence type="ECO:0000259" key="7">
    <source>
        <dbReference type="PROSITE" id="PS51722"/>
    </source>
</evidence>
<dbReference type="CDD" id="cd01434">
    <property type="entry name" value="EFG_mtEFG1_IV"/>
    <property type="match status" value="1"/>
</dbReference>
<dbReference type="Gene3D" id="2.40.30.10">
    <property type="entry name" value="Translation factors"/>
    <property type="match status" value="1"/>
</dbReference>
<dbReference type="InterPro" id="IPR009000">
    <property type="entry name" value="Transl_B-barrel_sf"/>
</dbReference>
<dbReference type="InterPro" id="IPR000795">
    <property type="entry name" value="T_Tr_GTP-bd_dom"/>
</dbReference>
<dbReference type="Pfam" id="PF03764">
    <property type="entry name" value="EFG_IV"/>
    <property type="match status" value="1"/>
</dbReference>
<dbReference type="GO" id="GO:0097216">
    <property type="term" value="F:guanosine tetraphosphate binding"/>
    <property type="evidence" value="ECO:0007669"/>
    <property type="project" value="UniProtKB-ARBA"/>
</dbReference>
<dbReference type="InterPro" id="IPR047872">
    <property type="entry name" value="EFG_IV"/>
</dbReference>
<dbReference type="GO" id="GO:0003746">
    <property type="term" value="F:translation elongation factor activity"/>
    <property type="evidence" value="ECO:0007669"/>
    <property type="project" value="UniProtKB-KW"/>
</dbReference>
<dbReference type="Gene3D" id="3.30.230.10">
    <property type="match status" value="1"/>
</dbReference>
<evidence type="ECO:0000256" key="6">
    <source>
        <dbReference type="ARBA" id="ARBA00024731"/>
    </source>
</evidence>
<keyword evidence="5" id="KW-0342">GTP-binding</keyword>
<dbReference type="Pfam" id="PF00009">
    <property type="entry name" value="GTP_EFTU"/>
    <property type="match status" value="1"/>
</dbReference>
<dbReference type="GO" id="GO:0032790">
    <property type="term" value="P:ribosome disassembly"/>
    <property type="evidence" value="ECO:0007669"/>
    <property type="project" value="TreeGrafter"/>
</dbReference>
<dbReference type="SUPFAM" id="SSF54980">
    <property type="entry name" value="EF-G C-terminal domain-like"/>
    <property type="match status" value="2"/>
</dbReference>
<evidence type="ECO:0000313" key="8">
    <source>
        <dbReference type="EMBL" id="SLJ86098.1"/>
    </source>
</evidence>
<evidence type="ECO:0000256" key="1">
    <source>
        <dbReference type="ARBA" id="ARBA00017872"/>
    </source>
</evidence>
<dbReference type="InterPro" id="IPR035649">
    <property type="entry name" value="EFG_V"/>
</dbReference>
<evidence type="ECO:0000256" key="5">
    <source>
        <dbReference type="ARBA" id="ARBA00023134"/>
    </source>
</evidence>
<protein>
    <recommendedName>
        <fullName evidence="1">Elongation factor G</fullName>
    </recommendedName>
</protein>
<dbReference type="CDD" id="cd04170">
    <property type="entry name" value="EF-G_bact"/>
    <property type="match status" value="1"/>
</dbReference>
<dbReference type="InterPro" id="IPR020568">
    <property type="entry name" value="Ribosomal_Su5_D2-typ_SF"/>
</dbReference>
<dbReference type="FunFam" id="3.30.230.10:FF:000003">
    <property type="entry name" value="Elongation factor G"/>
    <property type="match status" value="1"/>
</dbReference>
<keyword evidence="9" id="KW-1185">Reference proteome</keyword>
<dbReference type="STRING" id="428990.SAMN06295987_10174"/>
<dbReference type="InterPro" id="IPR027417">
    <property type="entry name" value="P-loop_NTPase"/>
</dbReference>
<dbReference type="Pfam" id="PF22042">
    <property type="entry name" value="EF-G_D2"/>
    <property type="match status" value="1"/>
</dbReference>
<keyword evidence="3 8" id="KW-0251">Elongation factor</keyword>
<dbReference type="AlphaFoldDB" id="A0A1U6GRG4"/>
<evidence type="ECO:0000256" key="2">
    <source>
        <dbReference type="ARBA" id="ARBA00022741"/>
    </source>
</evidence>
<proteinExistence type="predicted"/>
<dbReference type="SUPFAM" id="SSF54211">
    <property type="entry name" value="Ribosomal protein S5 domain 2-like"/>
    <property type="match status" value="1"/>
</dbReference>
<comment type="function">
    <text evidence="6">Catalyzes the GTP-dependent ribosomal translocation step during translation elongation. During this step, the ribosome changes from the pre-translocational (PRE) to the post-translocational (POST) state as the newly formed A-site-bound peptidyl-tRNA and P-site-bound deacylated tRNA move to the P and E sites, respectively. Catalyzes the coordinated movement of the two tRNA molecules, the mRNA and conformational changes in the ribosome.</text>
</comment>
<dbReference type="GO" id="GO:0005525">
    <property type="term" value="F:GTP binding"/>
    <property type="evidence" value="ECO:0007669"/>
    <property type="project" value="UniProtKB-KW"/>
</dbReference>
<dbReference type="Pfam" id="PF00679">
    <property type="entry name" value="EFG_C"/>
    <property type="match status" value="1"/>
</dbReference>
<dbReference type="InterPro" id="IPR000640">
    <property type="entry name" value="EFG_V-like"/>
</dbReference>
<evidence type="ECO:0000313" key="9">
    <source>
        <dbReference type="Proteomes" id="UP000190989"/>
    </source>
</evidence>
<dbReference type="PANTHER" id="PTHR43261:SF7">
    <property type="entry name" value="ELONGATION FACTOR G-LIKE PROTEIN"/>
    <property type="match status" value="1"/>
</dbReference>
<keyword evidence="4" id="KW-0648">Protein biosynthesis</keyword>
<feature type="domain" description="Tr-type G" evidence="7">
    <location>
        <begin position="6"/>
        <end position="278"/>
    </location>
</feature>
<dbReference type="SMART" id="SM00838">
    <property type="entry name" value="EFG_C"/>
    <property type="match status" value="1"/>
</dbReference>
<reference evidence="9" key="1">
    <citation type="submission" date="2017-02" db="EMBL/GenBank/DDBJ databases">
        <authorList>
            <person name="Varghese N."/>
            <person name="Submissions S."/>
        </authorList>
    </citation>
    <scope>NUCLEOTIDE SEQUENCE [LARGE SCALE GENOMIC DNA]</scope>
    <source>
        <strain evidence="9">SM117</strain>
    </source>
</reference>
<dbReference type="SUPFAM" id="SSF50447">
    <property type="entry name" value="Translation proteins"/>
    <property type="match status" value="1"/>
</dbReference>
<dbReference type="InterPro" id="IPR014721">
    <property type="entry name" value="Ribsml_uS5_D2-typ_fold_subgr"/>
</dbReference>
<dbReference type="InterPro" id="IPR041095">
    <property type="entry name" value="EFG_II"/>
</dbReference>
<accession>A0A1U6GRG4</accession>
<evidence type="ECO:0000256" key="3">
    <source>
        <dbReference type="ARBA" id="ARBA00022768"/>
    </source>
</evidence>
<sequence length="676" mass="72610">MKATSNGAKVIALVGPTGAGKTSLAEAMLFAAGAITRLGAVKDGNSVGDASPEARSRGGSTEMNLMRFGWMDEPFVLLDVPGAPGFSADAEQALAVADLALVVIDPDPVRAPQAEPVLRQLEAMEIPRAIFVNRIDQARGSIEELLETLQPLSASALVARQIPIRDGEHIDGFVDLALERAYHYRPGKPSEQIPMPADLESVETAARFHMLEQLADHDDVLLEQLLLDEVPKLDVIFGDLTRETAQGQAVPVLFGSAINGFGVRRLLKMLRHDTPPMEQAMERLGLGKNTAQVFKIMNGSSVGRLALMRLFGGQVREGADWVDESGEAVRAGAIFALQGSAANKLQQTDPGDVVGIAKLDDVGAGQRLGMAGNRPEPAERAAMAPNNCALAIEVKDHKDEVRLSAAIGKLVEEDAGLAWAPDEMTREMLIRGRTDEQLAVALERLKRRYGVDVSASAPKVPYRETIRKAVTQRGRHKKQSGGHGQFGDVVIEVRPLQRGEGFRFDERITGGAVPKQWIPSVEHGVRDAMESGPLGFEVVDVAVTLVDGSFHTVDSSELAFRLAGRLAMGEALAAAGPYLLEPFAHVAIRVPGTATSRVTSHLASRRGQMLGITPLEGWSRWDVIEMLLPGAELAGLDGELRSLSQGMAQFEARFDHFAEVNGKLASAIIQGRLEPA</sequence>
<dbReference type="Gene3D" id="3.30.70.240">
    <property type="match status" value="1"/>
</dbReference>
<dbReference type="GO" id="GO:0003924">
    <property type="term" value="F:GTPase activity"/>
    <property type="evidence" value="ECO:0007669"/>
    <property type="project" value="InterPro"/>
</dbReference>
<evidence type="ECO:0000256" key="4">
    <source>
        <dbReference type="ARBA" id="ARBA00022917"/>
    </source>
</evidence>
<keyword evidence="2" id="KW-0547">Nucleotide-binding</keyword>
<dbReference type="InterPro" id="IPR053905">
    <property type="entry name" value="EF-G-like_DII"/>
</dbReference>